<dbReference type="EMBL" id="SSTG01000026">
    <property type="protein sequence ID" value="THG54219.1"/>
    <property type="molecule type" value="Genomic_DNA"/>
</dbReference>
<evidence type="ECO:0000313" key="1">
    <source>
        <dbReference type="EMBL" id="THG54219.1"/>
    </source>
</evidence>
<gene>
    <name evidence="1" type="ORF">E5990_03605</name>
</gene>
<protein>
    <submittedName>
        <fullName evidence="1">Histidine-type phosphatase</fullName>
    </submittedName>
</protein>
<dbReference type="Proteomes" id="UP000305401">
    <property type="component" value="Unassembled WGS sequence"/>
</dbReference>
<name>A0AC61S6J3_9BACT</name>
<evidence type="ECO:0000313" key="2">
    <source>
        <dbReference type="Proteomes" id="UP000305401"/>
    </source>
</evidence>
<comment type="caution">
    <text evidence="1">The sequence shown here is derived from an EMBL/GenBank/DDBJ whole genome shotgun (WGS) entry which is preliminary data.</text>
</comment>
<sequence>MALATGLTLSSSNLLPAPNAYEAADQYLQYPYRTANPPALTPSPAGYEPFHMEHYGRHGARWIVLDFEYTQPAQIMQEAHDKGKLTPLGEEVYQLVADQNTRGALRKGDLTEIGAEEHRVIARRMASNFPEIFEPGTRVEARSSVKLRCIMSMLNELTELKAAQPGLAINFDASEADMHYMVPEWSDSAVKVKQQAYEKYLIPYHSKHLADGKFLKKLFNDQEYASTIPLQLLSDRLIVMLGAMQSHPGAPWLTEKVFSPEEIHNAWLKNNAIWFFEAGNSPMTNGIIPYEKSATLRNIIASADTAVSSPSKSANLRFGHDGIVIALATLMEFDNLWEPIDSLEQLEGRWHDYKLIPTACNIQMVFYRPVGKKPSASDVIVKVLMNEQEVRLPVAPAKQGHPYYNWTDLRQYYLNKLDSFS</sequence>
<proteinExistence type="predicted"/>
<accession>A0AC61S6J3</accession>
<reference evidence="1" key="1">
    <citation type="submission" date="2019-04" db="EMBL/GenBank/DDBJ databases">
        <title>Microbes associate with the intestines of laboratory mice.</title>
        <authorList>
            <person name="Navarre W."/>
            <person name="Wong E."/>
            <person name="Huang K.C."/>
            <person name="Tropini C."/>
            <person name="Ng K."/>
            <person name="Yu B."/>
        </authorList>
    </citation>
    <scope>NUCLEOTIDE SEQUENCE</scope>
    <source>
        <strain evidence="1">NM86_A22</strain>
    </source>
</reference>
<organism evidence="1 2">
    <name type="scientific">Muribaculum caecicola</name>
    <dbReference type="NCBI Taxonomy" id="3038144"/>
    <lineage>
        <taxon>Bacteria</taxon>
        <taxon>Pseudomonadati</taxon>
        <taxon>Bacteroidota</taxon>
        <taxon>Bacteroidia</taxon>
        <taxon>Bacteroidales</taxon>
        <taxon>Muribaculaceae</taxon>
        <taxon>Muribaculum</taxon>
    </lineage>
</organism>
<keyword evidence="2" id="KW-1185">Reference proteome</keyword>